<dbReference type="OrthoDB" id="2189254at2759"/>
<dbReference type="GO" id="GO:0060628">
    <property type="term" value="P:regulation of ER to Golgi vesicle-mediated transport"/>
    <property type="evidence" value="ECO:0007669"/>
    <property type="project" value="TreeGrafter"/>
</dbReference>
<proteinExistence type="predicted"/>
<dbReference type="Gene3D" id="1.20.58.670">
    <property type="entry name" value="Dsl1p vesicle tethering complex, Tip20p subunit, domain D"/>
    <property type="match status" value="1"/>
</dbReference>
<organism evidence="1 2">
    <name type="scientific">Cinnamomum micranthum f. kanehirae</name>
    <dbReference type="NCBI Taxonomy" id="337451"/>
    <lineage>
        <taxon>Eukaryota</taxon>
        <taxon>Viridiplantae</taxon>
        <taxon>Streptophyta</taxon>
        <taxon>Embryophyta</taxon>
        <taxon>Tracheophyta</taxon>
        <taxon>Spermatophyta</taxon>
        <taxon>Magnoliopsida</taxon>
        <taxon>Magnoliidae</taxon>
        <taxon>Laurales</taxon>
        <taxon>Lauraceae</taxon>
        <taxon>Cinnamomum</taxon>
    </lineage>
</organism>
<dbReference type="GO" id="GO:0006888">
    <property type="term" value="P:endoplasmic reticulum to Golgi vesicle-mediated transport"/>
    <property type="evidence" value="ECO:0007669"/>
    <property type="project" value="InterPro"/>
</dbReference>
<dbReference type="GO" id="GO:0006890">
    <property type="term" value="P:retrograde vesicle-mediated transport, Golgi to endoplasmic reticulum"/>
    <property type="evidence" value="ECO:0007669"/>
    <property type="project" value="InterPro"/>
</dbReference>
<dbReference type="EMBL" id="QPKB01000006">
    <property type="protein sequence ID" value="RWR86551.1"/>
    <property type="molecule type" value="Genomic_DNA"/>
</dbReference>
<accession>A0A3S3MUT9</accession>
<dbReference type="GO" id="GO:0070939">
    <property type="term" value="C:Dsl1/NZR complex"/>
    <property type="evidence" value="ECO:0007669"/>
    <property type="project" value="InterPro"/>
</dbReference>
<dbReference type="PROSITE" id="PS51386">
    <property type="entry name" value="RINT1_TIP20"/>
    <property type="match status" value="1"/>
</dbReference>
<gene>
    <name evidence="1" type="ORF">CKAN_01545500</name>
</gene>
<dbReference type="InterPro" id="IPR007528">
    <property type="entry name" value="RINT1_Tip20"/>
</dbReference>
<name>A0A3S3MUT9_9MAGN</name>
<dbReference type="InterPro" id="IPR042044">
    <property type="entry name" value="EXOC6PINT-1/Sec15/Tip20_C_dom2"/>
</dbReference>
<comment type="caution">
    <text evidence="1">The sequence shown here is derived from an EMBL/GenBank/DDBJ whole genome shotgun (WGS) entry which is preliminary data.</text>
</comment>
<sequence>MESLLLLPNPSNLSPSLLLFLDHHFKTQEDLSLIPSLLKKLKKDCGDSDWNLLSLKKNLSSTIASWISRSDAVDSVLNQLSLKLEDFDPAPFRGTKENANLKRIRRILDEELPMIVKEVRWIEMDIKWKQEKLLLAINAMREIEELLVKVVKSRPKWSCLLNAVDSRVDKTMAILRPQALADHRSLLSSLGWPPPLLASGPDKENNMNMDFPNPLCLMQGDKKDQYSQSFLALCALQHLQCQRESRQHDLAKQKKGHQLSASTVLCSNPCLISGLWTVDELVSPIATRMEYHFSRWLDQPKFIFALVYRIARDFIGLDDVLQPLIDKARLVGCSAKEAWVSAMVKMLSGYLTKQVFSCLAERYYGMDENLEVNSSWLHLVDLIISFDKRMQELASSGTPFFIGETVEINGISRGTSVLAIFCDQLDWLVIWAAIELKDAEEKLNLEVQNNQVWRVDMKQEREFIHEREDESFLFSSREDYKAPLIADSVLRITWAMIERCHTLPNILLRVQFIKLSAVRFLHEFFDLLLQHCQGIDSAIDQVNDDSLSRTFSSINAACYCESILQEWSESIEFLEMVIITDNAVGVIEDDPRLRSCFFRDEIKKLMKLEAEFLEEILAVLLRKFNALCWYYAENREQWEQENLVANGIHGVGDMTVSTDLIEALDDLRERLHVLKKGLNSKDFLDLWRGVAGGLDYFVFSIIPLSGVRFSAQGINQFRADMQALFFIFRPFCARPEAFFPYVSDAMKLLEMGREDAMHIQEVLLKGERMMECLHAHGVHRVSPPQADKILRSRRFGV</sequence>
<reference evidence="1 2" key="1">
    <citation type="journal article" date="2019" name="Nat. Plants">
        <title>Stout camphor tree genome fills gaps in understanding of flowering plant genome evolution.</title>
        <authorList>
            <person name="Chaw S.M."/>
            <person name="Liu Y.C."/>
            <person name="Wu Y.W."/>
            <person name="Wang H.Y."/>
            <person name="Lin C.I."/>
            <person name="Wu C.S."/>
            <person name="Ke H.M."/>
            <person name="Chang L.Y."/>
            <person name="Hsu C.Y."/>
            <person name="Yang H.T."/>
            <person name="Sudianto E."/>
            <person name="Hsu M.H."/>
            <person name="Wu K.P."/>
            <person name="Wang L.N."/>
            <person name="Leebens-Mack J.H."/>
            <person name="Tsai I.J."/>
        </authorList>
    </citation>
    <scope>NUCLEOTIDE SEQUENCE [LARGE SCALE GENOMIC DNA]</scope>
    <source>
        <strain evidence="2">cv. Chaw 1501</strain>
        <tissue evidence="1">Young leaves</tissue>
    </source>
</reference>
<dbReference type="PANTHER" id="PTHR13520">
    <property type="entry name" value="RAD50-INTERACTING PROTEIN 1 RINT-1"/>
    <property type="match status" value="1"/>
</dbReference>
<dbReference type="PANTHER" id="PTHR13520:SF0">
    <property type="entry name" value="RAD50-INTERACTING PROTEIN 1"/>
    <property type="match status" value="1"/>
</dbReference>
<keyword evidence="2" id="KW-1185">Reference proteome</keyword>
<dbReference type="AlphaFoldDB" id="A0A3S3MUT9"/>
<dbReference type="Proteomes" id="UP000283530">
    <property type="component" value="Unassembled WGS sequence"/>
</dbReference>
<evidence type="ECO:0000313" key="1">
    <source>
        <dbReference type="EMBL" id="RWR86551.1"/>
    </source>
</evidence>
<dbReference type="STRING" id="337451.A0A3S3MUT9"/>
<protein>
    <submittedName>
        <fullName evidence="1">RINT1-like protein MAG2L isoform X1</fullName>
    </submittedName>
</protein>
<evidence type="ECO:0000313" key="2">
    <source>
        <dbReference type="Proteomes" id="UP000283530"/>
    </source>
</evidence>
<dbReference type="Pfam" id="PF04437">
    <property type="entry name" value="RINT1_TIP1"/>
    <property type="match status" value="1"/>
</dbReference>